<sequence>MLLEVCSRFLRDAEEQDDEIWMVAVVTAAN</sequence>
<accession>A0A240EJT2</accession>
<evidence type="ECO:0000313" key="1">
    <source>
        <dbReference type="EMBL" id="SNX48220.1"/>
    </source>
</evidence>
<name>A0A240EJT2_9VIBR</name>
<evidence type="ECO:0000313" key="2">
    <source>
        <dbReference type="Proteomes" id="UP000219336"/>
    </source>
</evidence>
<dbReference type="AlphaFoldDB" id="A0A240EJT2"/>
<gene>
    <name evidence="1" type="ORF">VTH8203_01838</name>
</gene>
<dbReference type="EMBL" id="OANU01000023">
    <property type="protein sequence ID" value="SNX48220.1"/>
    <property type="molecule type" value="Genomic_DNA"/>
</dbReference>
<organism evidence="1 2">
    <name type="scientific">Vibrio thalassae</name>
    <dbReference type="NCBI Taxonomy" id="1243014"/>
    <lineage>
        <taxon>Bacteria</taxon>
        <taxon>Pseudomonadati</taxon>
        <taxon>Pseudomonadota</taxon>
        <taxon>Gammaproteobacteria</taxon>
        <taxon>Vibrionales</taxon>
        <taxon>Vibrionaceae</taxon>
        <taxon>Vibrio</taxon>
    </lineage>
</organism>
<dbReference type="Proteomes" id="UP000219336">
    <property type="component" value="Unassembled WGS sequence"/>
</dbReference>
<reference evidence="2" key="1">
    <citation type="submission" date="2016-06" db="EMBL/GenBank/DDBJ databases">
        <authorList>
            <person name="Rodrigo-Torres L."/>
            <person name="Arahal R.D."/>
            <person name="Lucena T."/>
        </authorList>
    </citation>
    <scope>NUCLEOTIDE SEQUENCE [LARGE SCALE GENOMIC DNA]</scope>
    <source>
        <strain evidence="2">CECT8203</strain>
    </source>
</reference>
<protein>
    <submittedName>
        <fullName evidence="1">Uncharacterized protein</fullName>
    </submittedName>
</protein>
<keyword evidence="2" id="KW-1185">Reference proteome</keyword>
<proteinExistence type="predicted"/>